<evidence type="ECO:0000313" key="2">
    <source>
        <dbReference type="EMBL" id="OYX05710.1"/>
    </source>
</evidence>
<comment type="caution">
    <text evidence="2">The sequence shown here is derived from an EMBL/GenBank/DDBJ whole genome shotgun (WGS) entry which is preliminary data.</text>
</comment>
<dbReference type="AlphaFoldDB" id="A0A258DCK1"/>
<dbReference type="InterPro" id="IPR016047">
    <property type="entry name" value="M23ase_b-sheet_dom"/>
</dbReference>
<dbReference type="InterPro" id="IPR050570">
    <property type="entry name" value="Cell_wall_metabolism_enzyme"/>
</dbReference>
<feature type="domain" description="M23ase beta-sheet core" evidence="1">
    <location>
        <begin position="88"/>
        <end position="184"/>
    </location>
</feature>
<name>A0A258DCK1_CAUVI</name>
<dbReference type="SUPFAM" id="SSF51261">
    <property type="entry name" value="Duplicated hybrid motif"/>
    <property type="match status" value="1"/>
</dbReference>
<dbReference type="CDD" id="cd12797">
    <property type="entry name" value="M23_peptidase"/>
    <property type="match status" value="1"/>
</dbReference>
<dbReference type="InterPro" id="IPR011055">
    <property type="entry name" value="Dup_hybrid_motif"/>
</dbReference>
<dbReference type="Gene3D" id="2.70.70.10">
    <property type="entry name" value="Glucose Permease (Domain IIA)"/>
    <property type="match status" value="1"/>
</dbReference>
<evidence type="ECO:0000313" key="3">
    <source>
        <dbReference type="Proteomes" id="UP000215616"/>
    </source>
</evidence>
<dbReference type="EMBL" id="NCDQ01000025">
    <property type="protein sequence ID" value="OYX05710.1"/>
    <property type="molecule type" value="Genomic_DNA"/>
</dbReference>
<sequence length="265" mass="27620">MLGVVALFSMLGVAAMVGALNGALALGGWVASAPMSHASRADAQPAPEPEPEVLSPPPAFVFDAPLPGRVINSPFGLRQMPWEESGRLHQGVDIAAPAGAAVKVAANGVVKATGVSPTYGRYVLVMHKGGLSTLYAHLARPGRGVKRGAYLRRGDIVAFVGNSGRSSGSHLHFEIRKGDKPLNPSFFLGRTFAEADDLPLQAAGRVSRKVHKATVSRWPAGMTKTGKRQVELARLKNGRVKTTLPVAMAPAPADPTASSLSDAAI</sequence>
<evidence type="ECO:0000259" key="1">
    <source>
        <dbReference type="Pfam" id="PF01551"/>
    </source>
</evidence>
<dbReference type="Pfam" id="PF01551">
    <property type="entry name" value="Peptidase_M23"/>
    <property type="match status" value="1"/>
</dbReference>
<protein>
    <submittedName>
        <fullName evidence="2">Peptidase M24</fullName>
    </submittedName>
</protein>
<accession>A0A258DCK1</accession>
<dbReference type="GO" id="GO:0004222">
    <property type="term" value="F:metalloendopeptidase activity"/>
    <property type="evidence" value="ECO:0007669"/>
    <property type="project" value="TreeGrafter"/>
</dbReference>
<dbReference type="Proteomes" id="UP000215616">
    <property type="component" value="Unassembled WGS sequence"/>
</dbReference>
<proteinExistence type="predicted"/>
<organism evidence="2 3">
    <name type="scientific">Caulobacter vibrioides</name>
    <name type="common">Caulobacter crescentus</name>
    <dbReference type="NCBI Taxonomy" id="155892"/>
    <lineage>
        <taxon>Bacteria</taxon>
        <taxon>Pseudomonadati</taxon>
        <taxon>Pseudomonadota</taxon>
        <taxon>Alphaproteobacteria</taxon>
        <taxon>Caulobacterales</taxon>
        <taxon>Caulobacteraceae</taxon>
        <taxon>Caulobacter</taxon>
    </lineage>
</organism>
<reference evidence="2 3" key="1">
    <citation type="submission" date="2017-03" db="EMBL/GenBank/DDBJ databases">
        <title>Lifting the veil on microbial sulfur biogeochemistry in mining wastewaters.</title>
        <authorList>
            <person name="Kantor R.S."/>
            <person name="Colenbrander Nelson T."/>
            <person name="Marshall S."/>
            <person name="Bennett D."/>
            <person name="Apte S."/>
            <person name="Camacho D."/>
            <person name="Thomas B.C."/>
            <person name="Warren L.A."/>
            <person name="Banfield J.F."/>
        </authorList>
    </citation>
    <scope>NUCLEOTIDE SEQUENCE [LARGE SCALE GENOMIC DNA]</scope>
    <source>
        <strain evidence="2">32-67-7</strain>
    </source>
</reference>
<dbReference type="PANTHER" id="PTHR21666:SF270">
    <property type="entry name" value="MUREIN HYDROLASE ACTIVATOR ENVC"/>
    <property type="match status" value="1"/>
</dbReference>
<gene>
    <name evidence="2" type="ORF">B7Z12_02815</name>
</gene>
<dbReference type="PANTHER" id="PTHR21666">
    <property type="entry name" value="PEPTIDASE-RELATED"/>
    <property type="match status" value="1"/>
</dbReference>